<dbReference type="CDD" id="cd00367">
    <property type="entry name" value="PTS-HPr_like"/>
    <property type="match status" value="1"/>
</dbReference>
<keyword evidence="3" id="KW-0963">Cytoplasm</keyword>
<evidence type="ECO:0000259" key="5">
    <source>
        <dbReference type="PROSITE" id="PS51350"/>
    </source>
</evidence>
<dbReference type="AlphaFoldDB" id="A0A9Q4DK94"/>
<dbReference type="PRINTS" id="PR00107">
    <property type="entry name" value="PHOSPHOCPHPR"/>
</dbReference>
<accession>A0A9Q4DK94</accession>
<dbReference type="PROSITE" id="PS00369">
    <property type="entry name" value="PTS_HPR_HIS"/>
    <property type="match status" value="1"/>
</dbReference>
<proteinExistence type="inferred from homology"/>
<evidence type="ECO:0000256" key="1">
    <source>
        <dbReference type="ARBA" id="ARBA00004496"/>
    </source>
</evidence>
<keyword evidence="4" id="KW-0598">Phosphotransferase system</keyword>
<dbReference type="PANTHER" id="PTHR33705:SF2">
    <property type="entry name" value="PHOSPHOCARRIER PROTEIN NPR"/>
    <property type="match status" value="1"/>
</dbReference>
<gene>
    <name evidence="6" type="ORF">OYG11_13250</name>
</gene>
<dbReference type="EMBL" id="JAPQFC010001437">
    <property type="protein sequence ID" value="MCY6525158.1"/>
    <property type="molecule type" value="Genomic_DNA"/>
</dbReference>
<dbReference type="GO" id="GO:0005737">
    <property type="term" value="C:cytoplasm"/>
    <property type="evidence" value="ECO:0007669"/>
    <property type="project" value="UniProtKB-SubCell"/>
</dbReference>
<dbReference type="PANTHER" id="PTHR33705">
    <property type="entry name" value="PHOSPHOCARRIER PROTEIN HPR"/>
    <property type="match status" value="1"/>
</dbReference>
<evidence type="ECO:0000256" key="2">
    <source>
        <dbReference type="ARBA" id="ARBA00010736"/>
    </source>
</evidence>
<feature type="domain" description="HPr" evidence="5">
    <location>
        <begin position="4"/>
        <end position="88"/>
    </location>
</feature>
<comment type="subcellular location">
    <subcellularLocation>
        <location evidence="1">Cytoplasm</location>
    </subcellularLocation>
</comment>
<evidence type="ECO:0000313" key="7">
    <source>
        <dbReference type="Proteomes" id="UP001077788"/>
    </source>
</evidence>
<evidence type="ECO:0000256" key="3">
    <source>
        <dbReference type="ARBA" id="ARBA00022490"/>
    </source>
</evidence>
<dbReference type="GO" id="GO:0009401">
    <property type="term" value="P:phosphoenolpyruvate-dependent sugar phosphotransferase system"/>
    <property type="evidence" value="ECO:0007669"/>
    <property type="project" value="UniProtKB-KW"/>
</dbReference>
<feature type="non-terminal residue" evidence="6">
    <location>
        <position position="1"/>
    </location>
</feature>
<dbReference type="Proteomes" id="UP001077788">
    <property type="component" value="Unassembled WGS sequence"/>
</dbReference>
<reference evidence="6" key="2">
    <citation type="submission" date="2022-12" db="EMBL/GenBank/DDBJ databases">
        <authorList>
            <person name="Kardos G."/>
            <person name="Sarkozi R."/>
            <person name="Laczko L."/>
            <person name="Marton S."/>
            <person name="Makrai L."/>
            <person name="Banyai K."/>
            <person name="Fodor L."/>
        </authorList>
    </citation>
    <scope>NUCLEOTIDE SEQUENCE</scope>
    <source>
        <strain evidence="6">84/14</strain>
    </source>
</reference>
<comment type="similarity">
    <text evidence="2">Belongs to the HPr family.</text>
</comment>
<dbReference type="InterPro" id="IPR000032">
    <property type="entry name" value="HPr-like"/>
</dbReference>
<evidence type="ECO:0000256" key="4">
    <source>
        <dbReference type="ARBA" id="ARBA00022683"/>
    </source>
</evidence>
<comment type="caution">
    <text evidence="6">The sequence shown here is derived from an EMBL/GenBank/DDBJ whole genome shotgun (WGS) entry which is preliminary data.</text>
</comment>
<dbReference type="Gene3D" id="3.30.1340.10">
    <property type="entry name" value="HPr-like"/>
    <property type="match status" value="1"/>
</dbReference>
<protein>
    <submittedName>
        <fullName evidence="6">HPr family phosphocarrier protein</fullName>
    </submittedName>
</protein>
<sequence>NTIMASKTVKVGSSVGLHARPAAVISQEAAKLSSTVTLAAEGGEPIDAKSVLLIMTLGASAGDPVTVASDNEDDVNTIADLVASNLDA</sequence>
<dbReference type="SUPFAM" id="SSF55594">
    <property type="entry name" value="HPr-like"/>
    <property type="match status" value="1"/>
</dbReference>
<evidence type="ECO:0000313" key="6">
    <source>
        <dbReference type="EMBL" id="MCY6525158.1"/>
    </source>
</evidence>
<dbReference type="InterPro" id="IPR035895">
    <property type="entry name" value="HPr-like_sf"/>
</dbReference>
<dbReference type="Pfam" id="PF00381">
    <property type="entry name" value="PTS-HPr"/>
    <property type="match status" value="1"/>
</dbReference>
<name>A0A9Q4DK94_ACTPL</name>
<dbReference type="InterPro" id="IPR050399">
    <property type="entry name" value="HPr"/>
</dbReference>
<organism evidence="6 7">
    <name type="scientific">Actinobacillus pleuropneumoniae</name>
    <name type="common">Haemophilus pleuropneumoniae</name>
    <dbReference type="NCBI Taxonomy" id="715"/>
    <lineage>
        <taxon>Bacteria</taxon>
        <taxon>Pseudomonadati</taxon>
        <taxon>Pseudomonadota</taxon>
        <taxon>Gammaproteobacteria</taxon>
        <taxon>Pasteurellales</taxon>
        <taxon>Pasteurellaceae</taxon>
        <taxon>Actinobacillus</taxon>
    </lineage>
</organism>
<dbReference type="InterPro" id="IPR001020">
    <property type="entry name" value="PTS_HPr_His_P_site"/>
</dbReference>
<dbReference type="PROSITE" id="PS51350">
    <property type="entry name" value="PTS_HPR_DOM"/>
    <property type="match status" value="1"/>
</dbReference>
<dbReference type="NCBIfam" id="TIGR01003">
    <property type="entry name" value="PTS_HPr_family"/>
    <property type="match status" value="1"/>
</dbReference>
<reference evidence="6" key="1">
    <citation type="journal article" date="2021" name="Vet Sci">
        <title>O-Serogroups and Pathovirotypes of Escherichia coli Isolated from Post-Weaning Piglets Showing Diarrhoea and/or Oedema in South Korea.</title>
        <authorList>
            <person name="Byun J.W."/>
            <person name="Moon B.Y."/>
            <person name="Do K.H."/>
            <person name="Lee K."/>
            <person name="Lee H.Y."/>
            <person name="Kim W.I."/>
            <person name="So B."/>
            <person name="Lee W.K."/>
        </authorList>
    </citation>
    <scope>NUCLEOTIDE SEQUENCE</scope>
    <source>
        <strain evidence="6">84/14</strain>
    </source>
</reference>